<reference evidence="3 4" key="3">
    <citation type="journal article" date="2016" name="Sci. Rep.">
        <title>Genome-wide diversity and gene expression profiling of Babesia microti isolates identify polymorphic genes that mediate host-pathogen interactions.</title>
        <authorList>
            <person name="Silva J.C."/>
            <person name="Cornillot E."/>
            <person name="McCracken C."/>
            <person name="Usmani-Brown S."/>
            <person name="Dwivedi A."/>
            <person name="Ifeonu O.O."/>
            <person name="Crabtree J."/>
            <person name="Gotia H.T."/>
            <person name="Virji A.Z."/>
            <person name="Reynes C."/>
            <person name="Colinge J."/>
            <person name="Kumar V."/>
            <person name="Lawres L."/>
            <person name="Pazzi J.E."/>
            <person name="Pablo J.V."/>
            <person name="Hung C."/>
            <person name="Brancato J."/>
            <person name="Kumari P."/>
            <person name="Orvis J."/>
            <person name="Tretina K."/>
            <person name="Chibucos M."/>
            <person name="Ott S."/>
            <person name="Sadzewicz L."/>
            <person name="Sengamalay N."/>
            <person name="Shetty A.C."/>
            <person name="Su Q."/>
            <person name="Tallon L."/>
            <person name="Fraser C.M."/>
            <person name="Frutos R."/>
            <person name="Molina D.M."/>
            <person name="Krause P.J."/>
            <person name="Ben Mamoun C."/>
        </authorList>
    </citation>
    <scope>NUCLEOTIDE SEQUENCE [LARGE SCALE GENOMIC DNA]</scope>
    <source>
        <strain evidence="3 4">RI</strain>
    </source>
</reference>
<dbReference type="InterPro" id="IPR029071">
    <property type="entry name" value="Ubiquitin-like_domsf"/>
</dbReference>
<dbReference type="GO" id="GO:0031593">
    <property type="term" value="F:polyubiquitin modification-dependent protein binding"/>
    <property type="evidence" value="ECO:0007669"/>
    <property type="project" value="TreeGrafter"/>
</dbReference>
<evidence type="ECO:0000313" key="3">
    <source>
        <dbReference type="EMBL" id="SIO73517.1"/>
    </source>
</evidence>
<dbReference type="CDD" id="cd17039">
    <property type="entry name" value="Ubl_ubiquitin_like"/>
    <property type="match status" value="1"/>
</dbReference>
<evidence type="ECO:0000256" key="1">
    <source>
        <dbReference type="SAM" id="MobiDB-lite"/>
    </source>
</evidence>
<dbReference type="RefSeq" id="XP_021337609.1">
    <property type="nucleotide sequence ID" value="XM_021482352.1"/>
</dbReference>
<dbReference type="Pfam" id="PF00240">
    <property type="entry name" value="ubiquitin"/>
    <property type="match status" value="1"/>
</dbReference>
<dbReference type="EMBL" id="LN871599">
    <property type="protein sequence ID" value="SIO73517.1"/>
    <property type="molecule type" value="Genomic_DNA"/>
</dbReference>
<proteinExistence type="predicted"/>
<dbReference type="SMART" id="SM00213">
    <property type="entry name" value="UBQ"/>
    <property type="match status" value="1"/>
</dbReference>
<dbReference type="OrthoDB" id="419317at2759"/>
<accession>A0A1N6LXC1</accession>
<reference evidence="3 4" key="2">
    <citation type="journal article" date="2013" name="PLoS ONE">
        <title>Whole genome mapping and re-organization of the nuclear and mitochondrial genomes of Babesia microti isolates.</title>
        <authorList>
            <person name="Cornillot E."/>
            <person name="Dassouli A."/>
            <person name="Garg A."/>
            <person name="Pachikara N."/>
            <person name="Randazzo S."/>
            <person name="Depoix D."/>
            <person name="Carcy B."/>
            <person name="Delbecq S."/>
            <person name="Frutos R."/>
            <person name="Silva J.C."/>
            <person name="Sutton R."/>
            <person name="Krause P.J."/>
            <person name="Mamoun C.B."/>
        </authorList>
    </citation>
    <scope>NUCLEOTIDE SEQUENCE [LARGE SCALE GENOMIC DNA]</scope>
    <source>
        <strain evidence="3 4">RI</strain>
    </source>
</reference>
<sequence length="587" mass="63300">MDDTIELTFKLLNEDSFKLTLSLDTTVEDLKNLVHIESGIEPANQRLIHQGQLLKDNKKIHDYPIANNHTIHIASVEASPGTNNQSSANNATNTNNNAANPGSGGNHWTNTFPFLLGQMQVTRLGTDQGGNSVSWDSNTSSGDIEGTASQILNGVVSSILGNFVPAATNRHVNQQQTTQPSDQRDCTTAAQVVNEEHANAAAVEPDEITDLPENLENEGRQPRFGQMFMGQVNGLPVTVLGGVAPVAANLNSVDTQNLFTSIFGSQTRRATRQADNVQNLTQAEHSINVTGTDYTNPSEYHNQISTTLRDAITALSSAKSKVDDLLPSTATGNNNTGENVHNNGYTQSSTIYVDSRSLSQRLPWQTLGQLVELLELETGWRLPTYYQLNESQGTDNRWAAPNVPDPMALFINIFQQSISISVTVLNHVAEWQKSSSRLDAPTLARSAAICGLLASINGNLSSFLAWLLNIMSRSVEPSVLTNAMAWSEAGAQPSAPVTDNAETGSSVNASANGPIEMPIAQSNLSNGSDANTASSVIEFRGVAGSRHRAWTQSVGNFTKQLIKISEYKNNFSEVYRSSGSESFLSNI</sequence>
<dbReference type="PANTHER" id="PTHR15204">
    <property type="entry name" value="LARGE PROLINE-RICH PROTEIN BAG6"/>
    <property type="match status" value="1"/>
</dbReference>
<dbReference type="GO" id="GO:0071818">
    <property type="term" value="C:BAT3 complex"/>
    <property type="evidence" value="ECO:0007669"/>
    <property type="project" value="TreeGrafter"/>
</dbReference>
<keyword evidence="4" id="KW-1185">Reference proteome</keyword>
<dbReference type="AlphaFoldDB" id="A0A1N6LXC1"/>
<organism evidence="3 4">
    <name type="scientific">Babesia microti (strain RI)</name>
    <dbReference type="NCBI Taxonomy" id="1133968"/>
    <lineage>
        <taxon>Eukaryota</taxon>
        <taxon>Sar</taxon>
        <taxon>Alveolata</taxon>
        <taxon>Apicomplexa</taxon>
        <taxon>Aconoidasida</taxon>
        <taxon>Piroplasmida</taxon>
        <taxon>Babesiidae</taxon>
        <taxon>Babesia</taxon>
    </lineage>
</organism>
<dbReference type="GO" id="GO:0036503">
    <property type="term" value="P:ERAD pathway"/>
    <property type="evidence" value="ECO:0007669"/>
    <property type="project" value="TreeGrafter"/>
</dbReference>
<dbReference type="InterPro" id="IPR000626">
    <property type="entry name" value="Ubiquitin-like_dom"/>
</dbReference>
<reference evidence="3 4" key="1">
    <citation type="journal article" date="2012" name="Nucleic Acids Res.">
        <title>Sequencing of the smallest Apicomplexan genome from the human pathogen Babesia microti.</title>
        <authorList>
            <person name="Cornillot E."/>
            <person name="Hadj-Kaddour K."/>
            <person name="Dassouli A."/>
            <person name="Noel B."/>
            <person name="Ranwez V."/>
            <person name="Vacherie B."/>
            <person name="Augagneur Y."/>
            <person name="Bres V."/>
            <person name="Duclos A."/>
            <person name="Randazzo S."/>
            <person name="Carcy B."/>
            <person name="Debierre-Grockiego F."/>
            <person name="Delbecq S."/>
            <person name="Moubri-Menage K."/>
            <person name="Shams-Eldin H."/>
            <person name="Usmani-Brown S."/>
            <person name="Bringaud F."/>
            <person name="Wincker P."/>
            <person name="Vivares C.P."/>
            <person name="Schwarz R.T."/>
            <person name="Schetters T.P."/>
            <person name="Krause P.J."/>
            <person name="Gorenflot A."/>
            <person name="Berry V."/>
            <person name="Barbe V."/>
            <person name="Ben Mamoun C."/>
        </authorList>
    </citation>
    <scope>NUCLEOTIDE SEQUENCE [LARGE SCALE GENOMIC DNA]</scope>
    <source>
        <strain evidence="3 4">RI</strain>
    </source>
</reference>
<feature type="domain" description="Ubiquitin-like" evidence="2">
    <location>
        <begin position="5"/>
        <end position="80"/>
    </location>
</feature>
<feature type="compositionally biased region" description="Low complexity" evidence="1">
    <location>
        <begin position="81"/>
        <end position="101"/>
    </location>
</feature>
<dbReference type="GO" id="GO:0051787">
    <property type="term" value="F:misfolded protein binding"/>
    <property type="evidence" value="ECO:0007669"/>
    <property type="project" value="TreeGrafter"/>
</dbReference>
<dbReference type="Gene3D" id="3.10.20.90">
    <property type="entry name" value="Phosphatidylinositol 3-kinase Catalytic Subunit, Chain A, domain 1"/>
    <property type="match status" value="1"/>
</dbReference>
<dbReference type="SUPFAM" id="SSF54236">
    <property type="entry name" value="Ubiquitin-like"/>
    <property type="match status" value="1"/>
</dbReference>
<protein>
    <submittedName>
        <fullName evidence="3">Ubiquitin-like protein, putative</fullName>
    </submittedName>
</protein>
<dbReference type="KEGG" id="bmic:BmR1_04g05150"/>
<gene>
    <name evidence="3" type="ORF">BmR1_04g05150</name>
</gene>
<evidence type="ECO:0000313" key="4">
    <source>
        <dbReference type="Proteomes" id="UP000002899"/>
    </source>
</evidence>
<evidence type="ECO:0000259" key="2">
    <source>
        <dbReference type="PROSITE" id="PS50053"/>
    </source>
</evidence>
<dbReference type="Proteomes" id="UP000002899">
    <property type="component" value="Chromosome IV"/>
</dbReference>
<name>A0A1N6LXC1_BABMR</name>
<dbReference type="PANTHER" id="PTHR15204:SF0">
    <property type="entry name" value="LARGE PROLINE-RICH PROTEIN BAG6"/>
    <property type="match status" value="1"/>
</dbReference>
<dbReference type="GeneID" id="24425674"/>
<feature type="region of interest" description="Disordered" evidence="1">
    <location>
        <begin position="79"/>
        <end position="111"/>
    </location>
</feature>
<dbReference type="VEuPathDB" id="PiroplasmaDB:BmR1_04g05150"/>
<dbReference type="PROSITE" id="PS50053">
    <property type="entry name" value="UBIQUITIN_2"/>
    <property type="match status" value="1"/>
</dbReference>